<reference evidence="5" key="2">
    <citation type="journal article" date="2019" name="Int. J. Syst. Evol. Microbiol.">
        <title>The Global Catalogue of Microorganisms (GCM) 10K type strain sequencing project: providing services to taxonomists for standard genome sequencing and annotation.</title>
        <authorList>
            <consortium name="The Broad Institute Genomics Platform"/>
            <consortium name="The Broad Institute Genome Sequencing Center for Infectious Disease"/>
            <person name="Wu L."/>
            <person name="Ma J."/>
        </authorList>
    </citation>
    <scope>NUCLEOTIDE SEQUENCE [LARGE SCALE GENOMIC DNA]</scope>
    <source>
        <strain evidence="5">JCM 10667</strain>
    </source>
</reference>
<proteinExistence type="predicted"/>
<sequence length="71" mass="8020">MKIMKYAEVADLPTVVDVVTAARVLGLSRSHAYELAKRGDFPCRIIRVGTRYRVPTACLLRLIEVEEHPPQ</sequence>
<gene>
    <name evidence="3" type="ORF">F4557_000360</name>
    <name evidence="2" type="ORF">GCM10009546_03410</name>
</gene>
<evidence type="ECO:0000259" key="1">
    <source>
        <dbReference type="Pfam" id="PF12728"/>
    </source>
</evidence>
<evidence type="ECO:0000313" key="4">
    <source>
        <dbReference type="Proteomes" id="UP000549343"/>
    </source>
</evidence>
<dbReference type="EMBL" id="JACHMV010000001">
    <property type="protein sequence ID" value="MBB4771942.1"/>
    <property type="molecule type" value="Genomic_DNA"/>
</dbReference>
<dbReference type="Proteomes" id="UP000549343">
    <property type="component" value="Unassembled WGS sequence"/>
</dbReference>
<feature type="domain" description="Helix-turn-helix" evidence="1">
    <location>
        <begin position="19"/>
        <end position="64"/>
    </location>
</feature>
<organism evidence="3 4">
    <name type="scientific">Actinomadura livida</name>
    <dbReference type="NCBI Taxonomy" id="79909"/>
    <lineage>
        <taxon>Bacteria</taxon>
        <taxon>Bacillati</taxon>
        <taxon>Actinomycetota</taxon>
        <taxon>Actinomycetes</taxon>
        <taxon>Streptosporangiales</taxon>
        <taxon>Thermomonosporaceae</taxon>
        <taxon>Actinomadura</taxon>
    </lineage>
</organism>
<protein>
    <submittedName>
        <fullName evidence="3">Excisionase family DNA binding protein</fullName>
    </submittedName>
</protein>
<accession>A0A7W7I7G7</accession>
<evidence type="ECO:0000313" key="2">
    <source>
        <dbReference type="EMBL" id="GAA0544658.1"/>
    </source>
</evidence>
<dbReference type="Pfam" id="PF12728">
    <property type="entry name" value="HTH_17"/>
    <property type="match status" value="1"/>
</dbReference>
<dbReference type="InterPro" id="IPR041657">
    <property type="entry name" value="HTH_17"/>
</dbReference>
<reference evidence="2" key="4">
    <citation type="submission" date="2023-12" db="EMBL/GenBank/DDBJ databases">
        <authorList>
            <person name="Sun Q."/>
            <person name="Inoue M."/>
        </authorList>
    </citation>
    <scope>NUCLEOTIDE SEQUENCE</scope>
    <source>
        <strain evidence="2">JCM 10667</strain>
    </source>
</reference>
<dbReference type="Proteomes" id="UP001501427">
    <property type="component" value="Unassembled WGS sequence"/>
</dbReference>
<dbReference type="AlphaFoldDB" id="A0A7W7I7G7"/>
<comment type="caution">
    <text evidence="3">The sequence shown here is derived from an EMBL/GenBank/DDBJ whole genome shotgun (WGS) entry which is preliminary data.</text>
</comment>
<keyword evidence="5" id="KW-1185">Reference proteome</keyword>
<name>A0A7W7I7G7_9ACTN</name>
<dbReference type="EMBL" id="BAAAHD010000001">
    <property type="protein sequence ID" value="GAA0544658.1"/>
    <property type="molecule type" value="Genomic_DNA"/>
</dbReference>
<reference evidence="3 4" key="3">
    <citation type="submission" date="2020-08" db="EMBL/GenBank/DDBJ databases">
        <title>Sequencing the genomes of 1000 actinobacteria strains.</title>
        <authorList>
            <person name="Klenk H.-P."/>
        </authorList>
    </citation>
    <scope>NUCLEOTIDE SEQUENCE [LARGE SCALE GENOMIC DNA]</scope>
    <source>
        <strain evidence="3 4">DSM 44772</strain>
    </source>
</reference>
<dbReference type="RefSeq" id="WP_184878886.1">
    <property type="nucleotide sequence ID" value="NZ_BAAAHD010000001.1"/>
</dbReference>
<evidence type="ECO:0000313" key="3">
    <source>
        <dbReference type="EMBL" id="MBB4771942.1"/>
    </source>
</evidence>
<reference evidence="2" key="1">
    <citation type="journal article" date="2014" name="Int. J. Syst. Evol. Microbiol.">
        <title>Complete genome of a new Firmicutes species belonging to the dominant human colonic microbiota ('Ruminococcus bicirculans') reveals two chromosomes and a selective capacity to utilize plant glucans.</title>
        <authorList>
            <consortium name="NISC Comparative Sequencing Program"/>
            <person name="Wegmann U."/>
            <person name="Louis P."/>
            <person name="Goesmann A."/>
            <person name="Henrissat B."/>
            <person name="Duncan S.H."/>
            <person name="Flint H.J."/>
        </authorList>
    </citation>
    <scope>NUCLEOTIDE SEQUENCE</scope>
    <source>
        <strain evidence="2">JCM 10667</strain>
    </source>
</reference>
<evidence type="ECO:0000313" key="5">
    <source>
        <dbReference type="Proteomes" id="UP001501427"/>
    </source>
</evidence>